<dbReference type="SUPFAM" id="SSF56672">
    <property type="entry name" value="DNA/RNA polymerases"/>
    <property type="match status" value="1"/>
</dbReference>
<dbReference type="Gene3D" id="3.10.10.10">
    <property type="entry name" value="HIV Type 1 Reverse Transcriptase, subunit A, domain 1"/>
    <property type="match status" value="1"/>
</dbReference>
<protein>
    <recommendedName>
        <fullName evidence="3">Transposon Ty3-I Gag-Pol polyprotein</fullName>
    </recommendedName>
</protein>
<keyword evidence="2" id="KW-1185">Reference proteome</keyword>
<dbReference type="EMBL" id="QZWG01000001">
    <property type="protein sequence ID" value="RZC29541.1"/>
    <property type="molecule type" value="Genomic_DNA"/>
</dbReference>
<sequence length="196" mass="22950">MVSKVLIYEGNFTDILYWKTFQRLKVSSDTVHPHSRPLLSFAGDHRLCGPNDHLQSKPALEEIYSKLNRDLISHEHRRIIDVLHRKTDLFSWHPFDMPGIHPNILCHRLAICPQAKPISQKKKKIREERRKAVEGEVDKLLKANFIKEVQYSTWLTKVIMVKKADDKWRICTDYTDLNKACPKDAYPLPIIDKLVD</sequence>
<dbReference type="PANTHER" id="PTHR24559:SF444">
    <property type="entry name" value="REVERSE TRANSCRIPTASE DOMAIN-CONTAINING PROTEIN"/>
    <property type="match status" value="1"/>
</dbReference>
<comment type="caution">
    <text evidence="1">The sequence shown here is derived from an EMBL/GenBank/DDBJ whole genome shotgun (WGS) entry which is preliminary data.</text>
</comment>
<evidence type="ECO:0008006" key="3">
    <source>
        <dbReference type="Google" id="ProtNLM"/>
    </source>
</evidence>
<evidence type="ECO:0000313" key="2">
    <source>
        <dbReference type="Proteomes" id="UP000289340"/>
    </source>
</evidence>
<dbReference type="Proteomes" id="UP000289340">
    <property type="component" value="Chromosome 1"/>
</dbReference>
<gene>
    <name evidence="1" type="ORF">D0Y65_001215</name>
</gene>
<name>A0A445M220_GLYSO</name>
<dbReference type="PANTHER" id="PTHR24559">
    <property type="entry name" value="TRANSPOSON TY3-I GAG-POL POLYPROTEIN"/>
    <property type="match status" value="1"/>
</dbReference>
<evidence type="ECO:0000313" key="1">
    <source>
        <dbReference type="EMBL" id="RZC29541.1"/>
    </source>
</evidence>
<proteinExistence type="predicted"/>
<accession>A0A445M220</accession>
<dbReference type="InterPro" id="IPR043502">
    <property type="entry name" value="DNA/RNA_pol_sf"/>
</dbReference>
<dbReference type="InterPro" id="IPR053134">
    <property type="entry name" value="RNA-dir_DNA_polymerase"/>
</dbReference>
<reference evidence="1 2" key="1">
    <citation type="submission" date="2018-09" db="EMBL/GenBank/DDBJ databases">
        <title>A high-quality reference genome of wild soybean provides a powerful tool to mine soybean genomes.</title>
        <authorList>
            <person name="Xie M."/>
            <person name="Chung C.Y.L."/>
            <person name="Li M.-W."/>
            <person name="Wong F.-L."/>
            <person name="Chan T.-F."/>
            <person name="Lam H.-M."/>
        </authorList>
    </citation>
    <scope>NUCLEOTIDE SEQUENCE [LARGE SCALE GENOMIC DNA]</scope>
    <source>
        <strain evidence="2">cv. W05</strain>
        <tissue evidence="1">Hypocotyl of etiolated seedlings</tissue>
    </source>
</reference>
<dbReference type="AlphaFoldDB" id="A0A445M220"/>
<organism evidence="1 2">
    <name type="scientific">Glycine soja</name>
    <name type="common">Wild soybean</name>
    <dbReference type="NCBI Taxonomy" id="3848"/>
    <lineage>
        <taxon>Eukaryota</taxon>
        <taxon>Viridiplantae</taxon>
        <taxon>Streptophyta</taxon>
        <taxon>Embryophyta</taxon>
        <taxon>Tracheophyta</taxon>
        <taxon>Spermatophyta</taxon>
        <taxon>Magnoliopsida</taxon>
        <taxon>eudicotyledons</taxon>
        <taxon>Gunneridae</taxon>
        <taxon>Pentapetalae</taxon>
        <taxon>rosids</taxon>
        <taxon>fabids</taxon>
        <taxon>Fabales</taxon>
        <taxon>Fabaceae</taxon>
        <taxon>Papilionoideae</taxon>
        <taxon>50 kb inversion clade</taxon>
        <taxon>NPAAA clade</taxon>
        <taxon>indigoferoid/millettioid clade</taxon>
        <taxon>Phaseoleae</taxon>
        <taxon>Glycine</taxon>
        <taxon>Glycine subgen. Soja</taxon>
    </lineage>
</organism>